<feature type="domain" description="G" evidence="2">
    <location>
        <begin position="43"/>
        <end position="170"/>
    </location>
</feature>
<dbReference type="SUPFAM" id="SSF52540">
    <property type="entry name" value="P-loop containing nucleoside triphosphate hydrolases"/>
    <property type="match status" value="2"/>
</dbReference>
<dbReference type="Proteomes" id="UP000807769">
    <property type="component" value="Unassembled WGS sequence"/>
</dbReference>
<dbReference type="GO" id="GO:0005525">
    <property type="term" value="F:GTP binding"/>
    <property type="evidence" value="ECO:0007669"/>
    <property type="project" value="InterPro"/>
</dbReference>
<evidence type="ECO:0000313" key="3">
    <source>
        <dbReference type="EMBL" id="KAG1815223.1"/>
    </source>
</evidence>
<organism evidence="3 4">
    <name type="scientific">Suillus subaureus</name>
    <dbReference type="NCBI Taxonomy" id="48587"/>
    <lineage>
        <taxon>Eukaryota</taxon>
        <taxon>Fungi</taxon>
        <taxon>Dikarya</taxon>
        <taxon>Basidiomycota</taxon>
        <taxon>Agaricomycotina</taxon>
        <taxon>Agaricomycetes</taxon>
        <taxon>Agaricomycetidae</taxon>
        <taxon>Boletales</taxon>
        <taxon>Suillineae</taxon>
        <taxon>Suillaceae</taxon>
        <taxon>Suillus</taxon>
    </lineage>
</organism>
<feature type="compositionally biased region" description="Low complexity" evidence="1">
    <location>
        <begin position="13"/>
        <end position="27"/>
    </location>
</feature>
<protein>
    <submittedName>
        <fullName evidence="3">P-loop containing nucleoside triphosphate hydrolase protein</fullName>
    </submittedName>
</protein>
<dbReference type="NCBIfam" id="TIGR00231">
    <property type="entry name" value="small_GTP"/>
    <property type="match status" value="1"/>
</dbReference>
<dbReference type="EMBL" id="JABBWG010000019">
    <property type="protein sequence ID" value="KAG1815223.1"/>
    <property type="molecule type" value="Genomic_DNA"/>
</dbReference>
<dbReference type="RefSeq" id="XP_041192360.1">
    <property type="nucleotide sequence ID" value="XM_041338937.1"/>
</dbReference>
<dbReference type="GO" id="GO:0005737">
    <property type="term" value="C:cytoplasm"/>
    <property type="evidence" value="ECO:0007669"/>
    <property type="project" value="TreeGrafter"/>
</dbReference>
<dbReference type="CDD" id="cd00882">
    <property type="entry name" value="Ras_like_GTPase"/>
    <property type="match status" value="2"/>
</dbReference>
<dbReference type="InterPro" id="IPR005225">
    <property type="entry name" value="Small_GTP-bd"/>
</dbReference>
<dbReference type="PROSITE" id="PS00675">
    <property type="entry name" value="SIGMA54_INTERACT_1"/>
    <property type="match status" value="1"/>
</dbReference>
<accession>A0A9P7E9I5</accession>
<dbReference type="GO" id="GO:0016787">
    <property type="term" value="F:hydrolase activity"/>
    <property type="evidence" value="ECO:0007669"/>
    <property type="project" value="UniProtKB-KW"/>
</dbReference>
<keyword evidence="3" id="KW-0378">Hydrolase</keyword>
<dbReference type="InterPro" id="IPR025662">
    <property type="entry name" value="Sigma_54_int_dom_ATP-bd_1"/>
</dbReference>
<evidence type="ECO:0000313" key="4">
    <source>
        <dbReference type="Proteomes" id="UP000807769"/>
    </source>
</evidence>
<dbReference type="OrthoDB" id="8954335at2759"/>
<dbReference type="PANTHER" id="PTHR42714:SF2">
    <property type="entry name" value="TRNA MODIFICATION GTPASE GTPBP3, MITOCHONDRIAL"/>
    <property type="match status" value="1"/>
</dbReference>
<feature type="region of interest" description="Disordered" evidence="1">
    <location>
        <begin position="1"/>
        <end position="36"/>
    </location>
</feature>
<dbReference type="Pfam" id="PF01926">
    <property type="entry name" value="MMR_HSR1"/>
    <property type="match status" value="2"/>
</dbReference>
<reference evidence="3" key="1">
    <citation type="journal article" date="2020" name="New Phytol.">
        <title>Comparative genomics reveals dynamic genome evolution in host specialist ectomycorrhizal fungi.</title>
        <authorList>
            <person name="Lofgren L.A."/>
            <person name="Nguyen N.H."/>
            <person name="Vilgalys R."/>
            <person name="Ruytinx J."/>
            <person name="Liao H.L."/>
            <person name="Branco S."/>
            <person name="Kuo A."/>
            <person name="LaButti K."/>
            <person name="Lipzen A."/>
            <person name="Andreopoulos W."/>
            <person name="Pangilinan J."/>
            <person name="Riley R."/>
            <person name="Hundley H."/>
            <person name="Na H."/>
            <person name="Barry K."/>
            <person name="Grigoriev I.V."/>
            <person name="Stajich J.E."/>
            <person name="Kennedy P.G."/>
        </authorList>
    </citation>
    <scope>NUCLEOTIDE SEQUENCE</scope>
    <source>
        <strain evidence="3">MN1</strain>
    </source>
</reference>
<gene>
    <name evidence="3" type="ORF">BJ212DRAFT_1462878</name>
</gene>
<comment type="caution">
    <text evidence="3">The sequence shown here is derived from an EMBL/GenBank/DDBJ whole genome shotgun (WGS) entry which is preliminary data.</text>
</comment>
<dbReference type="InterPro" id="IPR027417">
    <property type="entry name" value="P-loop_NTPase"/>
</dbReference>
<name>A0A9P7E9I5_9AGAM</name>
<dbReference type="PANTHER" id="PTHR42714">
    <property type="entry name" value="TRNA MODIFICATION GTPASE GTPBP3"/>
    <property type="match status" value="1"/>
</dbReference>
<feature type="domain" description="G" evidence="2">
    <location>
        <begin position="265"/>
        <end position="390"/>
    </location>
</feature>
<proteinExistence type="predicted"/>
<dbReference type="GO" id="GO:0002098">
    <property type="term" value="P:tRNA wobble uridine modification"/>
    <property type="evidence" value="ECO:0007669"/>
    <property type="project" value="TreeGrafter"/>
</dbReference>
<dbReference type="GeneID" id="64632953"/>
<sequence length="515" mass="57289">MTISKPAGRLRPSSSSESVLSQSSANSNDIAVGEPPHRTDTCNVVIFGESGAGKSSLVNLIAGKDVAATSSDTAGCTTGTSVHEILIRNETLKVKLFDTAGLDEDPQGAVPDKEARRILKKLVHALMEQGDIHLIIYCVRSERVIRTLRRNYEFIHSQVKRKVPIVLVVTSLESYKQDMEEWWRLNENTISELGMTFAGHACVTTGMITQSNVTERGRKQSYDAVCQLIEQCRSNESVYYTGPSQGTTYNIPSKLAASSNRHTNIVLFGQAGAGKSSLVNLMAGENVARTSSDMRSCTLHWQKYPIEFDGKSYNVFDTVGLEEPQLGIPQYLDAIENAYRLIQDLERQGGIDLLLFCMRAGRVTSTVQNNYRLFHEFLCDMKVPVVVVITYLENEVGEMDDWWKRNKYAFDGREIYVAGHACITAIRGNYPDRYEQSRTTICKLVAADGQREAWKGGDNTFVSFMRKLTGLLAGKEKSRMRKNMVSCLIKRCGLSSDVAKQLADRIKNGMVGRAT</sequence>
<dbReference type="GO" id="GO:0030488">
    <property type="term" value="P:tRNA methylation"/>
    <property type="evidence" value="ECO:0007669"/>
    <property type="project" value="TreeGrafter"/>
</dbReference>
<dbReference type="AlphaFoldDB" id="A0A9P7E9I5"/>
<evidence type="ECO:0000259" key="2">
    <source>
        <dbReference type="Pfam" id="PF01926"/>
    </source>
</evidence>
<dbReference type="Gene3D" id="3.40.50.300">
    <property type="entry name" value="P-loop containing nucleotide triphosphate hydrolases"/>
    <property type="match status" value="2"/>
</dbReference>
<dbReference type="InterPro" id="IPR006073">
    <property type="entry name" value="GTP-bd"/>
</dbReference>
<evidence type="ECO:0000256" key="1">
    <source>
        <dbReference type="SAM" id="MobiDB-lite"/>
    </source>
</evidence>
<keyword evidence="4" id="KW-1185">Reference proteome</keyword>